<protein>
    <submittedName>
        <fullName evidence="2">ParE toxin of type II toxin-antitoxin system, parDE</fullName>
    </submittedName>
</protein>
<dbReference type="AlphaFoldDB" id="A0A450U689"/>
<evidence type="ECO:0000256" key="1">
    <source>
        <dbReference type="ARBA" id="ARBA00022649"/>
    </source>
</evidence>
<reference evidence="2" key="1">
    <citation type="submission" date="2019-02" db="EMBL/GenBank/DDBJ databases">
        <authorList>
            <person name="Gruber-Vodicka R. H."/>
            <person name="Seah K. B. B."/>
        </authorList>
    </citation>
    <scope>NUCLEOTIDE SEQUENCE</scope>
    <source>
        <strain evidence="2">BECK_M7</strain>
    </source>
</reference>
<dbReference type="Pfam" id="PF05016">
    <property type="entry name" value="ParE_toxin"/>
    <property type="match status" value="1"/>
</dbReference>
<name>A0A450U689_9GAMM</name>
<organism evidence="2">
    <name type="scientific">Candidatus Kentrum sp. LFY</name>
    <dbReference type="NCBI Taxonomy" id="2126342"/>
    <lineage>
        <taxon>Bacteria</taxon>
        <taxon>Pseudomonadati</taxon>
        <taxon>Pseudomonadota</taxon>
        <taxon>Gammaproteobacteria</taxon>
        <taxon>Candidatus Kentrum</taxon>
    </lineage>
</organism>
<proteinExistence type="predicted"/>
<dbReference type="InterPro" id="IPR035093">
    <property type="entry name" value="RelE/ParE_toxin_dom_sf"/>
</dbReference>
<evidence type="ECO:0000313" key="2">
    <source>
        <dbReference type="EMBL" id="VFJ87046.1"/>
    </source>
</evidence>
<sequence length="101" mass="12026">MRAVRFLLPAEVKMLEAAIFYETRVNGLGDRFLARVESAVYHVAYHPQACPIVRDHIRKRLVYGFPYAVLYRIDPDEIVIVAVMHQRRRPDYWLERIADRR</sequence>
<accession>A0A450U689</accession>
<keyword evidence="1" id="KW-1277">Toxin-antitoxin system</keyword>
<dbReference type="InterPro" id="IPR007712">
    <property type="entry name" value="RelE/ParE_toxin"/>
</dbReference>
<dbReference type="Gene3D" id="3.30.2310.20">
    <property type="entry name" value="RelE-like"/>
    <property type="match status" value="1"/>
</dbReference>
<gene>
    <name evidence="2" type="ORF">BECKLFY1418B_GA0070995_100546</name>
</gene>
<dbReference type="EMBL" id="CAADFF010000005">
    <property type="protein sequence ID" value="VFJ87046.1"/>
    <property type="molecule type" value="Genomic_DNA"/>
</dbReference>